<dbReference type="InterPro" id="IPR018497">
    <property type="entry name" value="Peptidase_M13_C"/>
</dbReference>
<accession>A0A7D9J078</accession>
<evidence type="ECO:0000313" key="8">
    <source>
        <dbReference type="EMBL" id="CAB4020758.1"/>
    </source>
</evidence>
<dbReference type="PANTHER" id="PTHR11733:SF167">
    <property type="entry name" value="FI17812P1-RELATED"/>
    <property type="match status" value="1"/>
</dbReference>
<dbReference type="SUPFAM" id="SSF55486">
    <property type="entry name" value="Metalloproteases ('zincins'), catalytic domain"/>
    <property type="match status" value="1"/>
</dbReference>
<dbReference type="InterPro" id="IPR024079">
    <property type="entry name" value="MetalloPept_cat_dom_sf"/>
</dbReference>
<feature type="non-terminal residue" evidence="8">
    <location>
        <position position="299"/>
    </location>
</feature>
<dbReference type="PRINTS" id="PR00786">
    <property type="entry name" value="NEPRILYSIN"/>
</dbReference>
<dbReference type="InterPro" id="IPR008753">
    <property type="entry name" value="Peptidase_M13_N"/>
</dbReference>
<keyword evidence="3" id="KW-0645">Protease</keyword>
<comment type="caution">
    <text evidence="8">The sequence shown here is derived from an EMBL/GenBank/DDBJ whole genome shotgun (WGS) entry which is preliminary data.</text>
</comment>
<evidence type="ECO:0000256" key="3">
    <source>
        <dbReference type="ARBA" id="ARBA00022670"/>
    </source>
</evidence>
<dbReference type="EMBL" id="CACRXK020011110">
    <property type="protein sequence ID" value="CAB4020758.1"/>
    <property type="molecule type" value="Genomic_DNA"/>
</dbReference>
<keyword evidence="7" id="KW-0482">Metalloprotease</keyword>
<dbReference type="Pfam" id="PF01431">
    <property type="entry name" value="Peptidase_M13"/>
    <property type="match status" value="1"/>
</dbReference>
<evidence type="ECO:0000256" key="1">
    <source>
        <dbReference type="ARBA" id="ARBA00001947"/>
    </source>
</evidence>
<keyword evidence="5" id="KW-0378">Hydrolase</keyword>
<dbReference type="Proteomes" id="UP001152795">
    <property type="component" value="Unassembled WGS sequence"/>
</dbReference>
<dbReference type="AlphaFoldDB" id="A0A7D9J078"/>
<evidence type="ECO:0000256" key="2">
    <source>
        <dbReference type="ARBA" id="ARBA00007357"/>
    </source>
</evidence>
<dbReference type="InterPro" id="IPR000718">
    <property type="entry name" value="Peptidase_M13"/>
</dbReference>
<gene>
    <name evidence="8" type="ORF">PACLA_8A038721</name>
</gene>
<dbReference type="PROSITE" id="PS51885">
    <property type="entry name" value="NEPRILYSIN"/>
    <property type="match status" value="1"/>
</dbReference>
<evidence type="ECO:0000256" key="6">
    <source>
        <dbReference type="ARBA" id="ARBA00022833"/>
    </source>
</evidence>
<dbReference type="GO" id="GO:0004222">
    <property type="term" value="F:metalloendopeptidase activity"/>
    <property type="evidence" value="ECO:0007669"/>
    <property type="project" value="InterPro"/>
</dbReference>
<keyword evidence="9" id="KW-1185">Reference proteome</keyword>
<evidence type="ECO:0000256" key="5">
    <source>
        <dbReference type="ARBA" id="ARBA00022801"/>
    </source>
</evidence>
<protein>
    <submittedName>
        <fullName evidence="8">Endothelin-converting enzyme-like 1</fullName>
    </submittedName>
</protein>
<keyword evidence="4" id="KW-0479">Metal-binding</keyword>
<dbReference type="OrthoDB" id="6475849at2759"/>
<name>A0A7D9J078_PARCT</name>
<dbReference type="GO" id="GO:0005886">
    <property type="term" value="C:plasma membrane"/>
    <property type="evidence" value="ECO:0007669"/>
    <property type="project" value="TreeGrafter"/>
</dbReference>
<dbReference type="CDD" id="cd08662">
    <property type="entry name" value="M13"/>
    <property type="match status" value="1"/>
</dbReference>
<proteinExistence type="inferred from homology"/>
<dbReference type="PANTHER" id="PTHR11733">
    <property type="entry name" value="ZINC METALLOPROTEASE FAMILY M13 NEPRILYSIN-RELATED"/>
    <property type="match status" value="1"/>
</dbReference>
<evidence type="ECO:0000313" key="9">
    <source>
        <dbReference type="Proteomes" id="UP001152795"/>
    </source>
</evidence>
<dbReference type="GO" id="GO:0046872">
    <property type="term" value="F:metal ion binding"/>
    <property type="evidence" value="ECO:0007669"/>
    <property type="project" value="UniProtKB-KW"/>
</dbReference>
<organism evidence="8 9">
    <name type="scientific">Paramuricea clavata</name>
    <name type="common">Red gorgonian</name>
    <name type="synonym">Violescent sea-whip</name>
    <dbReference type="NCBI Taxonomy" id="317549"/>
    <lineage>
        <taxon>Eukaryota</taxon>
        <taxon>Metazoa</taxon>
        <taxon>Cnidaria</taxon>
        <taxon>Anthozoa</taxon>
        <taxon>Octocorallia</taxon>
        <taxon>Malacalcyonacea</taxon>
        <taxon>Plexauridae</taxon>
        <taxon>Paramuricea</taxon>
    </lineage>
</organism>
<comment type="similarity">
    <text evidence="2">Belongs to the peptidase M13 family.</text>
</comment>
<reference evidence="8" key="1">
    <citation type="submission" date="2020-04" db="EMBL/GenBank/DDBJ databases">
        <authorList>
            <person name="Alioto T."/>
            <person name="Alioto T."/>
            <person name="Gomez Garrido J."/>
        </authorList>
    </citation>
    <scope>NUCLEOTIDE SEQUENCE</scope>
    <source>
        <strain evidence="8">A484AB</strain>
    </source>
</reference>
<evidence type="ECO:0000256" key="4">
    <source>
        <dbReference type="ARBA" id="ARBA00022723"/>
    </source>
</evidence>
<comment type="cofactor">
    <cofactor evidence="1">
        <name>Zn(2+)</name>
        <dbReference type="ChEBI" id="CHEBI:29105"/>
    </cofactor>
</comment>
<sequence>MWNAIRELISTLPVAFRDAYDKYKKDYGVEHPIDRWETCCTLTNRAFEYATTLLYVNEYVSEEAMETVGELFTEIKNQFINGLKEQDWMDDATRAQAHLKLDKMRKNIGYPPFIKDPGKLNKFYENVDVSKSQLLQNQLSFIRDNAMKKLDTLGRLPDDKKYVIPMSSIYIWNTNVRSKNHHIVNSNIVKTQMEATLWFLESPLEVNAYYYPPVNGMTVLAGILQPPFYRGDTLKALTYGSLGTIVGHEITHGFDKQGSQFDENGNIRSWWTKRSHNNFVKRSKCLIKQYNKVKVYGVQ</sequence>
<dbReference type="Gene3D" id="3.40.390.10">
    <property type="entry name" value="Collagenase (Catalytic Domain)"/>
    <property type="match status" value="1"/>
</dbReference>
<keyword evidence="6" id="KW-0862">Zinc</keyword>
<evidence type="ECO:0000256" key="7">
    <source>
        <dbReference type="ARBA" id="ARBA00023049"/>
    </source>
</evidence>
<dbReference type="GO" id="GO:0016485">
    <property type="term" value="P:protein processing"/>
    <property type="evidence" value="ECO:0007669"/>
    <property type="project" value="TreeGrafter"/>
</dbReference>
<dbReference type="Pfam" id="PF05649">
    <property type="entry name" value="Peptidase_M13_N"/>
    <property type="match status" value="1"/>
</dbReference>